<accession>A0A7J6Y352</accession>
<dbReference type="VEuPathDB" id="TriTrypDB:ECC02_005844"/>
<keyword evidence="1" id="KW-0812">Transmembrane</keyword>
<gene>
    <name evidence="2" type="ORF">ECC02_005844</name>
</gene>
<keyword evidence="1" id="KW-0472">Membrane</keyword>
<protein>
    <recommendedName>
        <fullName evidence="4">AAA+ ATPase domain-containing protein</fullName>
    </recommendedName>
</protein>
<name>A0A7J6Y352_TRYCR</name>
<keyword evidence="1" id="KW-1133">Transmembrane helix</keyword>
<dbReference type="InterPro" id="IPR027417">
    <property type="entry name" value="P-loop_NTPase"/>
</dbReference>
<feature type="transmembrane region" description="Helical" evidence="1">
    <location>
        <begin position="12"/>
        <end position="31"/>
    </location>
</feature>
<dbReference type="AlphaFoldDB" id="A0A7J6Y352"/>
<evidence type="ECO:0008006" key="4">
    <source>
        <dbReference type="Google" id="ProtNLM"/>
    </source>
</evidence>
<dbReference type="EMBL" id="JABDHM010000041">
    <property type="protein sequence ID" value="KAF5221132.1"/>
    <property type="molecule type" value="Genomic_DNA"/>
</dbReference>
<organism evidence="2 3">
    <name type="scientific">Trypanosoma cruzi</name>
    <dbReference type="NCBI Taxonomy" id="5693"/>
    <lineage>
        <taxon>Eukaryota</taxon>
        <taxon>Discoba</taxon>
        <taxon>Euglenozoa</taxon>
        <taxon>Kinetoplastea</taxon>
        <taxon>Metakinetoplastina</taxon>
        <taxon>Trypanosomatida</taxon>
        <taxon>Trypanosomatidae</taxon>
        <taxon>Trypanosoma</taxon>
        <taxon>Schizotrypanum</taxon>
    </lineage>
</organism>
<evidence type="ECO:0000313" key="3">
    <source>
        <dbReference type="Proteomes" id="UP000583944"/>
    </source>
</evidence>
<proteinExistence type="predicted"/>
<evidence type="ECO:0000256" key="1">
    <source>
        <dbReference type="SAM" id="Phobius"/>
    </source>
</evidence>
<dbReference type="Gene3D" id="3.40.50.300">
    <property type="entry name" value="P-loop containing nucleotide triphosphate hydrolases"/>
    <property type="match status" value="1"/>
</dbReference>
<dbReference type="SUPFAM" id="SSF52540">
    <property type="entry name" value="P-loop containing nucleoside triphosphate hydrolases"/>
    <property type="match status" value="1"/>
</dbReference>
<dbReference type="Proteomes" id="UP000583944">
    <property type="component" value="Unassembled WGS sequence"/>
</dbReference>
<evidence type="ECO:0000313" key="2">
    <source>
        <dbReference type="EMBL" id="KAF5221132.1"/>
    </source>
</evidence>
<reference evidence="2 3" key="1">
    <citation type="journal article" date="2019" name="Genome Biol. Evol.">
        <title>Nanopore Sequencing Significantly Improves Genome Assembly of the Protozoan Parasite Trypanosoma cruzi.</title>
        <authorList>
            <person name="Diaz-Viraque F."/>
            <person name="Pita S."/>
            <person name="Greif G."/>
            <person name="de Souza R.C.M."/>
            <person name="Iraola G."/>
            <person name="Robello C."/>
        </authorList>
    </citation>
    <scope>NUCLEOTIDE SEQUENCE [LARGE SCALE GENOMIC DNA]</scope>
    <source>
        <strain evidence="2 3">Berenice</strain>
    </source>
</reference>
<comment type="caution">
    <text evidence="2">The sequence shown here is derived from an EMBL/GenBank/DDBJ whole genome shotgun (WGS) entry which is preliminary data.</text>
</comment>
<sequence length="745" mass="79799">MEIIGSAESVDSLTCFFSFFFYIYKYILLFAQTICNMTSTANDEAATLWVQHAMECLHKNDPGCDDGGEVRYADLLDFMQSAPPPPKSLHAMWEQCVWRLQDEPAALYLLRCLANSLRGGVYSDASFLLDASASLPFPCVSQEDAGGAEAENGLQRLVARIVALRLVPSTTDIIQLGWSVALAGPETTPVASSSLRPMYCTRTHVVIQLASGRHLSAWAYGGVGLRLRVGTVFCALLYPSRTENQEMAYVIHNVSEITAADDSVGSLAWSRSIRRDNFASCPSMPGQFSFEQLVESFSPEMAGQKLCKSLLLLVVVHTMYRAVRCRARRPLHILLLGAPRSGKSALLRAFLHLLGPHATLVGAHVVHGQQRSAAISQAITATYPHVRQQLLLGGAVSTFDALVIDEVSSRGCANLVEGFITGVCPIFSGGGGGGGGVSATMIRSHVMPTDVQVTAAANDDLLAAAALIPQFSLVARTTAQLSLQNAASIGEGVIAASVASSQSLSRTPSRSASLCEPSPGRSDSGVFCAGPPCEDLLRVAVEEAPPASVLERMIPAEAFTSFYLSRLREHWHGTKALGTTTVTNSTPPLALVLSVLWELNLARLVLEHGCCHGERATGWSELLAEEVWQCYTHHLWALDTAAVATAGERIKKQTIPCGADFSAVRGGKKRKISKKAACVALLRMMAHEQSESGADSVSEASTRVFFQQLGGEAMTGQSFSDVIQQLLDAAMIIQRLGAYAVVAEA</sequence>
<dbReference type="VEuPathDB" id="TriTrypDB:BCY84_06137"/>